<dbReference type="PANTHER" id="PTHR47947">
    <property type="entry name" value="CYTOCHROME P450 82C3-RELATED"/>
    <property type="match status" value="1"/>
</dbReference>
<dbReference type="InterPro" id="IPR050651">
    <property type="entry name" value="Plant_Cytochrome_P450_Monoox"/>
</dbReference>
<evidence type="ECO:0000256" key="4">
    <source>
        <dbReference type="ARBA" id="ARBA00023002"/>
    </source>
</evidence>
<dbReference type="InterPro" id="IPR036396">
    <property type="entry name" value="Cyt_P450_sf"/>
</dbReference>
<evidence type="ECO:0000256" key="8">
    <source>
        <dbReference type="SAM" id="Phobius"/>
    </source>
</evidence>
<reference evidence="9 10" key="1">
    <citation type="journal article" date="2021" name="Plant Biotechnol. J.">
        <title>Multi-omics assisted identification of the key and species-specific regulatory components of drought-tolerant mechanisms in Gossypium stocksii.</title>
        <authorList>
            <person name="Yu D."/>
            <person name="Ke L."/>
            <person name="Zhang D."/>
            <person name="Wu Y."/>
            <person name="Sun Y."/>
            <person name="Mei J."/>
            <person name="Sun J."/>
            <person name="Sun Y."/>
        </authorList>
    </citation>
    <scope>NUCLEOTIDE SEQUENCE [LARGE SCALE GENOMIC DNA]</scope>
    <source>
        <strain evidence="10">cv. E1</strain>
        <tissue evidence="9">Leaf</tissue>
    </source>
</reference>
<keyword evidence="8" id="KW-0812">Transmembrane</keyword>
<keyword evidence="8" id="KW-0472">Membrane</keyword>
<dbReference type="InterPro" id="IPR002401">
    <property type="entry name" value="Cyt_P450_E_grp-I"/>
</dbReference>
<comment type="caution">
    <text evidence="9">The sequence shown here is derived from an EMBL/GenBank/DDBJ whole genome shotgun (WGS) entry which is preliminary data.</text>
</comment>
<evidence type="ECO:0000313" key="9">
    <source>
        <dbReference type="EMBL" id="KAH1082198.1"/>
    </source>
</evidence>
<dbReference type="CDD" id="cd20654">
    <property type="entry name" value="CYP82"/>
    <property type="match status" value="1"/>
</dbReference>
<keyword evidence="4" id="KW-0560">Oxidoreductase</keyword>
<evidence type="ECO:0000256" key="3">
    <source>
        <dbReference type="ARBA" id="ARBA00022723"/>
    </source>
</evidence>
<feature type="transmembrane region" description="Helical" evidence="8">
    <location>
        <begin position="29"/>
        <end position="52"/>
    </location>
</feature>
<dbReference type="OrthoDB" id="2789670at2759"/>
<dbReference type="PRINTS" id="PR00385">
    <property type="entry name" value="P450"/>
</dbReference>
<dbReference type="InterPro" id="IPR001128">
    <property type="entry name" value="Cyt_P450"/>
</dbReference>
<keyword evidence="2 7" id="KW-0349">Heme</keyword>
<dbReference type="Pfam" id="PF00067">
    <property type="entry name" value="p450"/>
    <property type="match status" value="3"/>
</dbReference>
<name>A0A9D3VFQ1_9ROSI</name>
<evidence type="ECO:0000313" key="10">
    <source>
        <dbReference type="Proteomes" id="UP000828251"/>
    </source>
</evidence>
<organism evidence="9 10">
    <name type="scientific">Gossypium stocksii</name>
    <dbReference type="NCBI Taxonomy" id="47602"/>
    <lineage>
        <taxon>Eukaryota</taxon>
        <taxon>Viridiplantae</taxon>
        <taxon>Streptophyta</taxon>
        <taxon>Embryophyta</taxon>
        <taxon>Tracheophyta</taxon>
        <taxon>Spermatophyta</taxon>
        <taxon>Magnoliopsida</taxon>
        <taxon>eudicotyledons</taxon>
        <taxon>Gunneridae</taxon>
        <taxon>Pentapetalae</taxon>
        <taxon>rosids</taxon>
        <taxon>malvids</taxon>
        <taxon>Malvales</taxon>
        <taxon>Malvaceae</taxon>
        <taxon>Malvoideae</taxon>
        <taxon>Gossypium</taxon>
    </lineage>
</organism>
<dbReference type="Proteomes" id="UP000828251">
    <property type="component" value="Unassembled WGS sequence"/>
</dbReference>
<evidence type="ECO:0008006" key="11">
    <source>
        <dbReference type="Google" id="ProtNLM"/>
    </source>
</evidence>
<feature type="transmembrane region" description="Helical" evidence="8">
    <location>
        <begin position="523"/>
        <end position="542"/>
    </location>
</feature>
<comment type="similarity">
    <text evidence="1">Belongs to the cytochrome P450 family.</text>
</comment>
<feature type="transmembrane region" description="Helical" evidence="8">
    <location>
        <begin position="299"/>
        <end position="321"/>
    </location>
</feature>
<dbReference type="GO" id="GO:0016709">
    <property type="term" value="F:oxidoreductase activity, acting on paired donors, with incorporation or reduction of molecular oxygen, NAD(P)H as one donor, and incorporation of one atom of oxygen"/>
    <property type="evidence" value="ECO:0007669"/>
    <property type="project" value="UniProtKB-ARBA"/>
</dbReference>
<dbReference type="GO" id="GO:0020037">
    <property type="term" value="F:heme binding"/>
    <property type="evidence" value="ECO:0007669"/>
    <property type="project" value="InterPro"/>
</dbReference>
<evidence type="ECO:0000256" key="2">
    <source>
        <dbReference type="ARBA" id="ARBA00022617"/>
    </source>
</evidence>
<feature type="binding site" description="axial binding residue" evidence="7">
    <location>
        <position position="744"/>
    </location>
    <ligand>
        <name>heme</name>
        <dbReference type="ChEBI" id="CHEBI:30413"/>
    </ligand>
    <ligandPart>
        <name>Fe</name>
        <dbReference type="ChEBI" id="CHEBI:18248"/>
    </ligandPart>
</feature>
<proteinExistence type="inferred from homology"/>
<dbReference type="AlphaFoldDB" id="A0A9D3VFQ1"/>
<protein>
    <recommendedName>
        <fullName evidence="11">Cytochrome P450</fullName>
    </recommendedName>
</protein>
<dbReference type="PROSITE" id="PS00086">
    <property type="entry name" value="CYTOCHROME_P450"/>
    <property type="match status" value="2"/>
</dbReference>
<keyword evidence="5 7" id="KW-0408">Iron</keyword>
<evidence type="ECO:0000256" key="5">
    <source>
        <dbReference type="ARBA" id="ARBA00023004"/>
    </source>
</evidence>
<dbReference type="SUPFAM" id="SSF48264">
    <property type="entry name" value="Cytochrome P450"/>
    <property type="match status" value="2"/>
</dbReference>
<sequence length="807" mass="90949">MVGGKRYFGPNADCEEAEARSYEKVMRDFIHLFGVFVLSDAIPFLGWLDFLGYEKAMKRTAKELDSIVGGWLEEHKQKRLMCEGVIKEQDFMDVMLNILEDANITGYDADTINKATCLNLVLAGSDTTVVILTWALSLLLNSPHVLKRAQDELDLHVGKHRLLEESDIRNMVYLQAIVKETLRLYPPGPVISLQAASEDCTLSTGYRIPSGTRLMDMDFQGQTFELIPFGSGRRSCPGVSLALKMLHFILGSFLHSFKVATLSELEDVDMTESPGLTNPKATPFEVLITPPHLNLLMDPLLQCLFSMCCTLFALFSCIYFYQSSKKPSRSCSAPQAGGALPIIGHMHLFGGQQLTHKTLGGMADKYGPVFSLRLGSHEVLVLNSWEMAKECFTVHDKVFSTRPSITASKILGYDFAMFGFAPYGPYWREIRKITTIELLSNHRIDMLKHIRVSELKTAIRELYKSWLSKGNGGSGVSVDMKQWFGDLTHNIALRMVGGKRYFGPNADCEEAEARRCEKVMRDFVHLFGAFVLSDAIPFLRWLDFLGYEKAMKRTAKELDSIVGGWLEEHKQKRLVCGGVIKEQDFMDVMLNILEDANNLVLAGSDTTMVTLTWALSLLLNNPHVLKRAQDELDMHVGKHRLLEESDIRNMVYLQAIVKETLRLYPPEPVIGLRAAIEDCTLSTGYHIPFGTQLMVNAWKIQRDERVWPEPHDFQPERFLTTNKDMDFQGQTFELIPFGSGRRSCPGVSLALKMLHFILGSFLHSFKVAKLSELEDVDMTESPGLTNPKATPLEVLITPRLDSMLYVL</sequence>
<dbReference type="EMBL" id="JAIQCV010000007">
    <property type="protein sequence ID" value="KAH1082198.1"/>
    <property type="molecule type" value="Genomic_DNA"/>
</dbReference>
<dbReference type="GO" id="GO:0005506">
    <property type="term" value="F:iron ion binding"/>
    <property type="evidence" value="ECO:0007669"/>
    <property type="project" value="InterPro"/>
</dbReference>
<comment type="cofactor">
    <cofactor evidence="7">
        <name>heme</name>
        <dbReference type="ChEBI" id="CHEBI:30413"/>
    </cofactor>
</comment>
<dbReference type="Gene3D" id="1.10.630.10">
    <property type="entry name" value="Cytochrome P450"/>
    <property type="match status" value="2"/>
</dbReference>
<accession>A0A9D3VFQ1</accession>
<gene>
    <name evidence="9" type="ORF">J1N35_021959</name>
</gene>
<dbReference type="FunFam" id="1.10.630.10:FF:000026">
    <property type="entry name" value="Cytochrome P450 82C4"/>
    <property type="match status" value="1"/>
</dbReference>
<dbReference type="PRINTS" id="PR00463">
    <property type="entry name" value="EP450I"/>
</dbReference>
<keyword evidence="3 7" id="KW-0479">Metal-binding</keyword>
<keyword evidence="10" id="KW-1185">Reference proteome</keyword>
<dbReference type="InterPro" id="IPR017972">
    <property type="entry name" value="Cyt_P450_CS"/>
</dbReference>
<keyword evidence="6" id="KW-0503">Monooxygenase</keyword>
<evidence type="ECO:0000256" key="7">
    <source>
        <dbReference type="PIRSR" id="PIRSR602401-1"/>
    </source>
</evidence>
<evidence type="ECO:0000256" key="6">
    <source>
        <dbReference type="ARBA" id="ARBA00023033"/>
    </source>
</evidence>
<keyword evidence="8" id="KW-1133">Transmembrane helix</keyword>
<dbReference type="PANTHER" id="PTHR47947:SF29">
    <property type="entry name" value="CYTOCHROME P450 CYP82D47-LIKE"/>
    <property type="match status" value="1"/>
</dbReference>
<evidence type="ECO:0000256" key="1">
    <source>
        <dbReference type="ARBA" id="ARBA00010617"/>
    </source>
</evidence>